<evidence type="ECO:0000313" key="3">
    <source>
        <dbReference type="EMBL" id="KAL2273043.1"/>
    </source>
</evidence>
<feature type="domain" description="EthD" evidence="2">
    <location>
        <begin position="12"/>
        <end position="120"/>
    </location>
</feature>
<dbReference type="SUPFAM" id="SSF54909">
    <property type="entry name" value="Dimeric alpha+beta barrel"/>
    <property type="match status" value="1"/>
</dbReference>
<evidence type="ECO:0000313" key="4">
    <source>
        <dbReference type="Proteomes" id="UP001600888"/>
    </source>
</evidence>
<dbReference type="InterPro" id="IPR011008">
    <property type="entry name" value="Dimeric_a/b-barrel"/>
</dbReference>
<accession>A0ABR4DRK0</accession>
<evidence type="ECO:0000256" key="1">
    <source>
        <dbReference type="ARBA" id="ARBA00005986"/>
    </source>
</evidence>
<dbReference type="InterPro" id="IPR009799">
    <property type="entry name" value="EthD_dom"/>
</dbReference>
<dbReference type="Pfam" id="PF07110">
    <property type="entry name" value="EthD"/>
    <property type="match status" value="1"/>
</dbReference>
<gene>
    <name evidence="3" type="ORF">FJTKL_05614</name>
</gene>
<organism evidence="3 4">
    <name type="scientific">Diaporthe vaccinii</name>
    <dbReference type="NCBI Taxonomy" id="105482"/>
    <lineage>
        <taxon>Eukaryota</taxon>
        <taxon>Fungi</taxon>
        <taxon>Dikarya</taxon>
        <taxon>Ascomycota</taxon>
        <taxon>Pezizomycotina</taxon>
        <taxon>Sordariomycetes</taxon>
        <taxon>Sordariomycetidae</taxon>
        <taxon>Diaporthales</taxon>
        <taxon>Diaporthaceae</taxon>
        <taxon>Diaporthe</taxon>
        <taxon>Diaporthe eres species complex</taxon>
    </lineage>
</organism>
<dbReference type="Gene3D" id="3.30.70.100">
    <property type="match status" value="1"/>
</dbReference>
<reference evidence="3 4" key="1">
    <citation type="submission" date="2024-03" db="EMBL/GenBank/DDBJ databases">
        <title>A high-quality draft genome sequence of Diaporthe vaccinii, a causative agent of upright dieback and viscid rot disease in cranberry plants.</title>
        <authorList>
            <person name="Sarrasin M."/>
            <person name="Lang B.F."/>
            <person name="Burger G."/>
        </authorList>
    </citation>
    <scope>NUCLEOTIDE SEQUENCE [LARGE SCALE GENOMIC DNA]</scope>
    <source>
        <strain evidence="3 4">IS7</strain>
    </source>
</reference>
<keyword evidence="4" id="KW-1185">Reference proteome</keyword>
<sequence>MTFSVLIFAYRKPGTTPEQFRAHYEGKHVPLVKEISGEHFPLSHTRRYIHRTEGKTEDTERNANFPATVLMGSQTDFDYDAFAELSFADANAFQAFFGLCQHPENAERIAADEEQFLDRSRMPVVVLGETLSTTK</sequence>
<dbReference type="EMBL" id="JBAWTH010000202">
    <property type="protein sequence ID" value="KAL2273043.1"/>
    <property type="molecule type" value="Genomic_DNA"/>
</dbReference>
<protein>
    <recommendedName>
        <fullName evidence="2">EthD domain-containing protein</fullName>
    </recommendedName>
</protein>
<proteinExistence type="inferred from homology"/>
<comment type="similarity">
    <text evidence="1">Belongs to the tpcK family.</text>
</comment>
<comment type="caution">
    <text evidence="3">The sequence shown here is derived from an EMBL/GenBank/DDBJ whole genome shotgun (WGS) entry which is preliminary data.</text>
</comment>
<evidence type="ECO:0000259" key="2">
    <source>
        <dbReference type="Pfam" id="PF07110"/>
    </source>
</evidence>
<name>A0ABR4DRK0_9PEZI</name>
<dbReference type="Proteomes" id="UP001600888">
    <property type="component" value="Unassembled WGS sequence"/>
</dbReference>